<accession>A0A8J3VVX3</accession>
<dbReference type="Gene3D" id="3.40.50.300">
    <property type="entry name" value="P-loop containing nucleotide triphosphate hydrolases"/>
    <property type="match status" value="2"/>
</dbReference>
<dbReference type="Proteomes" id="UP000642748">
    <property type="component" value="Unassembled WGS sequence"/>
</dbReference>
<dbReference type="GO" id="GO:0005524">
    <property type="term" value="F:ATP binding"/>
    <property type="evidence" value="ECO:0007669"/>
    <property type="project" value="UniProtKB-UniRule"/>
</dbReference>
<name>A0A8J3VVX3_9ACTN</name>
<dbReference type="RefSeq" id="WP_203923579.1">
    <property type="nucleotide sequence ID" value="NZ_BONZ01000089.1"/>
</dbReference>
<evidence type="ECO:0000313" key="7">
    <source>
        <dbReference type="Proteomes" id="UP000642748"/>
    </source>
</evidence>
<keyword evidence="1 3" id="KW-0547">Nucleotide-binding</keyword>
<feature type="region of interest" description="Disordered" evidence="4">
    <location>
        <begin position="291"/>
        <end position="330"/>
    </location>
</feature>
<feature type="domain" description="FtsK" evidence="5">
    <location>
        <begin position="57"/>
        <end position="257"/>
    </location>
</feature>
<protein>
    <recommendedName>
        <fullName evidence="5">FtsK domain-containing protein</fullName>
    </recommendedName>
</protein>
<feature type="binding site" evidence="3">
    <location>
        <begin position="80"/>
        <end position="87"/>
    </location>
    <ligand>
        <name>ATP</name>
        <dbReference type="ChEBI" id="CHEBI:30616"/>
    </ligand>
</feature>
<evidence type="ECO:0000256" key="1">
    <source>
        <dbReference type="ARBA" id="ARBA00022741"/>
    </source>
</evidence>
<dbReference type="InterPro" id="IPR002543">
    <property type="entry name" value="FtsK_dom"/>
</dbReference>
<organism evidence="6 7">
    <name type="scientific">Rugosimonospora africana</name>
    <dbReference type="NCBI Taxonomy" id="556532"/>
    <lineage>
        <taxon>Bacteria</taxon>
        <taxon>Bacillati</taxon>
        <taxon>Actinomycetota</taxon>
        <taxon>Actinomycetes</taxon>
        <taxon>Micromonosporales</taxon>
        <taxon>Micromonosporaceae</taxon>
        <taxon>Rugosimonospora</taxon>
    </lineage>
</organism>
<comment type="caution">
    <text evidence="6">The sequence shown here is derived from an EMBL/GenBank/DDBJ whole genome shotgun (WGS) entry which is preliminary data.</text>
</comment>
<feature type="binding site" evidence="3">
    <location>
        <begin position="423"/>
        <end position="430"/>
    </location>
    <ligand>
        <name>ATP</name>
        <dbReference type="ChEBI" id="CHEBI:30616"/>
    </ligand>
</feature>
<dbReference type="PROSITE" id="PS50901">
    <property type="entry name" value="FTSK"/>
    <property type="match status" value="2"/>
</dbReference>
<proteinExistence type="predicted"/>
<evidence type="ECO:0000256" key="4">
    <source>
        <dbReference type="SAM" id="MobiDB-lite"/>
    </source>
</evidence>
<evidence type="ECO:0000313" key="6">
    <source>
        <dbReference type="EMBL" id="GIH20143.1"/>
    </source>
</evidence>
<dbReference type="PANTHER" id="PTHR22683">
    <property type="entry name" value="SPORULATION PROTEIN RELATED"/>
    <property type="match status" value="1"/>
</dbReference>
<dbReference type="InterPro" id="IPR003593">
    <property type="entry name" value="AAA+_ATPase"/>
</dbReference>
<gene>
    <name evidence="6" type="ORF">Raf01_83150</name>
</gene>
<dbReference type="InterPro" id="IPR050206">
    <property type="entry name" value="FtsK/SpoIIIE/SftA"/>
</dbReference>
<dbReference type="InterPro" id="IPR027417">
    <property type="entry name" value="P-loop_NTPase"/>
</dbReference>
<sequence length="652" mass="68189">MATEAPRHDPAPAAGASADLGGLLRIADPAAYDVRTLWTGPRRFGFLTAPFGFDPHGRPVVLDIADAADGGMGPHGLCAGASGSGKSELLRTLVLTLAMTHAPDRLTFFLVDNTGSGTFGALDRLPHLAGRVERLSENPDQIDRLCAVLRAEAGRRDRALREAGDLADITEYDRRSAAGQPLAALPRLLVAIDEFDELAVAWPALLDLCTDIGRAGGRLGIHLLLAAHRANEGQLRHLGPTLRYRLGLRTFDPYESQALLGVPDAAALPDLPGSGLLRSGAGRLDRFRAVPVSGPYRPSAAEPARDSDPTRHSDAARDSDPARESDPAPTTLDVVVRRLRQHAGPAPQLWLPPLPAALPLDAVTGPAMALAGRGLVVVPPSGHAGPLRIPVGIVDRPTLPRQDPFVLDLSGGPASTGHLCVLGAREAGKSTLLCTLVAATALTHAPRDVRFACVDGSDGALAPLAGLPHVAGVAGRHQQDRVREVAGWVGATLADREKLFADRGIDSVAALRRLRREGALADLPATDVVLVIDDFAAFAADFPDLLDIVYRIGARGREHGVHLVLAAGRPGELPEGLRAVAGGPIELTLHDPGDSTVDARASALLPMDTPGRCLIAGPLYAQIALPRVDGGAGARDARRGLDELVSAMAGRA</sequence>
<dbReference type="GO" id="GO:0003677">
    <property type="term" value="F:DNA binding"/>
    <property type="evidence" value="ECO:0007669"/>
    <property type="project" value="InterPro"/>
</dbReference>
<dbReference type="SUPFAM" id="SSF52540">
    <property type="entry name" value="P-loop containing nucleoside triphosphate hydrolases"/>
    <property type="match status" value="2"/>
</dbReference>
<feature type="compositionally biased region" description="Basic and acidic residues" evidence="4">
    <location>
        <begin position="303"/>
        <end position="326"/>
    </location>
</feature>
<evidence type="ECO:0000259" key="5">
    <source>
        <dbReference type="PROSITE" id="PS50901"/>
    </source>
</evidence>
<evidence type="ECO:0000256" key="2">
    <source>
        <dbReference type="ARBA" id="ARBA00022840"/>
    </source>
</evidence>
<evidence type="ECO:0000256" key="3">
    <source>
        <dbReference type="PROSITE-ProRule" id="PRU00289"/>
    </source>
</evidence>
<dbReference type="EMBL" id="BONZ01000089">
    <property type="protein sequence ID" value="GIH20143.1"/>
    <property type="molecule type" value="Genomic_DNA"/>
</dbReference>
<dbReference type="AlphaFoldDB" id="A0A8J3VVX3"/>
<keyword evidence="2 3" id="KW-0067">ATP-binding</keyword>
<feature type="domain" description="FtsK" evidence="5">
    <location>
        <begin position="402"/>
        <end position="596"/>
    </location>
</feature>
<dbReference type="PANTHER" id="PTHR22683:SF1">
    <property type="entry name" value="TYPE VII SECRETION SYSTEM PROTEIN ESSC"/>
    <property type="match status" value="1"/>
</dbReference>
<dbReference type="SMART" id="SM00382">
    <property type="entry name" value="AAA"/>
    <property type="match status" value="2"/>
</dbReference>
<dbReference type="Pfam" id="PF01580">
    <property type="entry name" value="FtsK_SpoIIIE"/>
    <property type="match status" value="2"/>
</dbReference>
<keyword evidence="7" id="KW-1185">Reference proteome</keyword>
<reference evidence="6" key="1">
    <citation type="submission" date="2021-01" db="EMBL/GenBank/DDBJ databases">
        <title>Whole genome shotgun sequence of Rugosimonospora africana NBRC 104875.</title>
        <authorList>
            <person name="Komaki H."/>
            <person name="Tamura T."/>
        </authorList>
    </citation>
    <scope>NUCLEOTIDE SEQUENCE</scope>
    <source>
        <strain evidence="6">NBRC 104875</strain>
    </source>
</reference>